<proteinExistence type="inferred from homology"/>
<protein>
    <submittedName>
        <fullName evidence="2">TIGR00730 family Rossman fold protein</fullName>
    </submittedName>
</protein>
<dbReference type="Gene3D" id="3.40.50.450">
    <property type="match status" value="1"/>
</dbReference>
<dbReference type="EMBL" id="BAAARV010000019">
    <property type="protein sequence ID" value="GAA2339662.1"/>
    <property type="molecule type" value="Genomic_DNA"/>
</dbReference>
<sequence>MRVGFYGGSANGNEDLHDGVVSLIAGLADLGCDFVYGGGSAGIMGLAAATALTRGASVTGILPPRREGDEAPHPGLTRVEIAASRPDRRARILELADVVVALPGGPGTLEELAEAVNLRRLGFSTVRCAVLNARNFFDPFLRQLDQMIEQGFLRTPRHELVAEVTAARDVVALA</sequence>
<evidence type="ECO:0000313" key="2">
    <source>
        <dbReference type="EMBL" id="GAA2339662.1"/>
    </source>
</evidence>
<keyword evidence="3" id="KW-1185">Reference proteome</keyword>
<reference evidence="2 3" key="1">
    <citation type="journal article" date="2019" name="Int. J. Syst. Evol. Microbiol.">
        <title>The Global Catalogue of Microorganisms (GCM) 10K type strain sequencing project: providing services to taxonomists for standard genome sequencing and annotation.</title>
        <authorList>
            <consortium name="The Broad Institute Genomics Platform"/>
            <consortium name="The Broad Institute Genome Sequencing Center for Infectious Disease"/>
            <person name="Wu L."/>
            <person name="Ma J."/>
        </authorList>
    </citation>
    <scope>NUCLEOTIDE SEQUENCE [LARGE SCALE GENOMIC DNA]</scope>
    <source>
        <strain evidence="2 3">JCM 3272</strain>
    </source>
</reference>
<accession>A0ABN3FXC7</accession>
<comment type="similarity">
    <text evidence="1">Belongs to the LOG family.</text>
</comment>
<name>A0ABN3FXC7_9ACTN</name>
<evidence type="ECO:0000313" key="3">
    <source>
        <dbReference type="Proteomes" id="UP001501444"/>
    </source>
</evidence>
<dbReference type="PANTHER" id="PTHR31223">
    <property type="entry name" value="LOG FAMILY PROTEIN YJL055W"/>
    <property type="match status" value="1"/>
</dbReference>
<dbReference type="SUPFAM" id="SSF102405">
    <property type="entry name" value="MCP/YpsA-like"/>
    <property type="match status" value="1"/>
</dbReference>
<dbReference type="InterPro" id="IPR031100">
    <property type="entry name" value="LOG_fam"/>
</dbReference>
<comment type="caution">
    <text evidence="2">The sequence shown here is derived from an EMBL/GenBank/DDBJ whole genome shotgun (WGS) entry which is preliminary data.</text>
</comment>
<dbReference type="Proteomes" id="UP001501444">
    <property type="component" value="Unassembled WGS sequence"/>
</dbReference>
<organism evidence="2 3">
    <name type="scientific">Dactylosporangium salmoneum</name>
    <dbReference type="NCBI Taxonomy" id="53361"/>
    <lineage>
        <taxon>Bacteria</taxon>
        <taxon>Bacillati</taxon>
        <taxon>Actinomycetota</taxon>
        <taxon>Actinomycetes</taxon>
        <taxon>Micromonosporales</taxon>
        <taxon>Micromonosporaceae</taxon>
        <taxon>Dactylosporangium</taxon>
    </lineage>
</organism>
<dbReference type="Pfam" id="PF03641">
    <property type="entry name" value="Lysine_decarbox"/>
    <property type="match status" value="1"/>
</dbReference>
<dbReference type="RefSeq" id="WP_344612198.1">
    <property type="nucleotide sequence ID" value="NZ_BAAARV010000019.1"/>
</dbReference>
<gene>
    <name evidence="2" type="ORF">GCM10010170_021960</name>
</gene>
<evidence type="ECO:0000256" key="1">
    <source>
        <dbReference type="ARBA" id="ARBA00006763"/>
    </source>
</evidence>
<dbReference type="PANTHER" id="PTHR31223:SF70">
    <property type="entry name" value="LOG FAMILY PROTEIN YJL055W"/>
    <property type="match status" value="1"/>
</dbReference>